<comment type="caution">
    <text evidence="2">The sequence shown here is derived from an EMBL/GenBank/DDBJ whole genome shotgun (WGS) entry which is preliminary data.</text>
</comment>
<reference evidence="2 3" key="1">
    <citation type="submission" date="2020-06" db="EMBL/GenBank/DDBJ databases">
        <authorList>
            <person name="Isaeva M.P."/>
            <person name="Chernysheva N.Y."/>
        </authorList>
    </citation>
    <scope>NUCLEOTIDE SEQUENCE [LARGE SCALE GENOMIC DNA]</scope>
    <source>
        <strain evidence="2 3">KMM 6746</strain>
    </source>
</reference>
<proteinExistence type="predicted"/>
<reference evidence="3" key="2">
    <citation type="submission" date="2023-07" db="EMBL/GenBank/DDBJ databases">
        <title>Zobellia barbeyronii sp. nov., a new marine flavobacterium, isolated from green and red algae.</title>
        <authorList>
            <person name="Nedashkovskaya O.I."/>
            <person name="Otstavnykh N."/>
            <person name="Zhukova N."/>
            <person name="Guzev K."/>
            <person name="Chausova V."/>
            <person name="Tekutyeva L."/>
            <person name="Mikhailov V."/>
            <person name="Isaeva M."/>
        </authorList>
    </citation>
    <scope>NUCLEOTIDE SEQUENCE [LARGE SCALE GENOMIC DNA]</scope>
    <source>
        <strain evidence="3">KMM 6746</strain>
    </source>
</reference>
<evidence type="ECO:0000313" key="2">
    <source>
        <dbReference type="EMBL" id="MBT2162094.1"/>
    </source>
</evidence>
<evidence type="ECO:0000256" key="1">
    <source>
        <dbReference type="SAM" id="SignalP"/>
    </source>
</evidence>
<accession>A0ABS5WFD3</accession>
<dbReference type="RefSeq" id="WP_214612183.1">
    <property type="nucleotide sequence ID" value="NZ_JACATN010000004.1"/>
</dbReference>
<evidence type="ECO:0008006" key="4">
    <source>
        <dbReference type="Google" id="ProtNLM"/>
    </source>
</evidence>
<name>A0ABS5WFD3_9FLAO</name>
<feature type="chain" id="PRO_5047251954" description="DUF3244 domain-containing protein" evidence="1">
    <location>
        <begin position="22"/>
        <end position="111"/>
    </location>
</feature>
<sequence length="111" mass="12423">MRKISLVLVAAMLLSIGNTFANDGENENPSKSLAVQISELLSDNSLTSTHVDMTAFVRFTLNEEREIVILTVNADNEVLEIFVKEKLNHQKVNVQEYKVGRTYTMPVRIAG</sequence>
<keyword evidence="3" id="KW-1185">Reference proteome</keyword>
<gene>
    <name evidence="2" type="ORF">HW347_12535</name>
</gene>
<evidence type="ECO:0000313" key="3">
    <source>
        <dbReference type="Proteomes" id="UP000740413"/>
    </source>
</evidence>
<keyword evidence="1" id="KW-0732">Signal</keyword>
<dbReference type="Proteomes" id="UP000740413">
    <property type="component" value="Unassembled WGS sequence"/>
</dbReference>
<organism evidence="2 3">
    <name type="scientific">Zobellia barbeyronii</name>
    <dbReference type="NCBI Taxonomy" id="2748009"/>
    <lineage>
        <taxon>Bacteria</taxon>
        <taxon>Pseudomonadati</taxon>
        <taxon>Bacteroidota</taxon>
        <taxon>Flavobacteriia</taxon>
        <taxon>Flavobacteriales</taxon>
        <taxon>Flavobacteriaceae</taxon>
        <taxon>Zobellia</taxon>
    </lineage>
</organism>
<protein>
    <recommendedName>
        <fullName evidence="4">DUF3244 domain-containing protein</fullName>
    </recommendedName>
</protein>
<dbReference type="EMBL" id="JACATN010000004">
    <property type="protein sequence ID" value="MBT2162094.1"/>
    <property type="molecule type" value="Genomic_DNA"/>
</dbReference>
<feature type="signal peptide" evidence="1">
    <location>
        <begin position="1"/>
        <end position="21"/>
    </location>
</feature>